<dbReference type="PANTHER" id="PTHR47756">
    <property type="entry name" value="BLL6612 PROTEIN-RELATED"/>
    <property type="match status" value="1"/>
</dbReference>
<feature type="domain" description="DUF6596" evidence="3">
    <location>
        <begin position="177"/>
        <end position="276"/>
    </location>
</feature>
<evidence type="ECO:0000313" key="5">
    <source>
        <dbReference type="Proteomes" id="UP000193100"/>
    </source>
</evidence>
<dbReference type="InterPro" id="IPR046531">
    <property type="entry name" value="DUF6596"/>
</dbReference>
<dbReference type="InterPro" id="IPR013324">
    <property type="entry name" value="RNA_pol_sigma_r3/r4-like"/>
</dbReference>
<evidence type="ECO:0000256" key="1">
    <source>
        <dbReference type="SAM" id="MobiDB-lite"/>
    </source>
</evidence>
<gene>
    <name evidence="4" type="primary">sigI</name>
    <name evidence="4" type="ORF">MARSALSMR5_02946</name>
</gene>
<dbReference type="InterPro" id="IPR007627">
    <property type="entry name" value="RNA_pol_sigma70_r2"/>
</dbReference>
<dbReference type="SUPFAM" id="SSF88659">
    <property type="entry name" value="Sigma3 and sigma4 domains of RNA polymerase sigma factors"/>
    <property type="match status" value="1"/>
</dbReference>
<feature type="compositionally biased region" description="Basic and acidic residues" evidence="1">
    <location>
        <begin position="77"/>
        <end position="87"/>
    </location>
</feature>
<organism evidence="4 5">
    <name type="scientific">Marinobacter salarius</name>
    <dbReference type="NCBI Taxonomy" id="1420917"/>
    <lineage>
        <taxon>Bacteria</taxon>
        <taxon>Pseudomonadati</taxon>
        <taxon>Pseudomonadota</taxon>
        <taxon>Gammaproteobacteria</taxon>
        <taxon>Pseudomonadales</taxon>
        <taxon>Marinobacteraceae</taxon>
        <taxon>Marinobacter</taxon>
    </lineage>
</organism>
<dbReference type="SUPFAM" id="SSF88946">
    <property type="entry name" value="Sigma2 domain of RNA polymerase sigma factors"/>
    <property type="match status" value="1"/>
</dbReference>
<dbReference type="Proteomes" id="UP000193100">
    <property type="component" value="Chromosome"/>
</dbReference>
<sequence>MTIASRINALYQTESRRVQATLIRLLGDFDLAEESMQEAFAAAVKQWPEQGIPDNPAAWLIKTGHRRGIDHIRRRQTARDNLSRVAEDEPYTPEPDTDHIDDDLLRLIFTCCHPSLAIEAQLALTLREICSLTTEQVASALLQKPTTTAQRIVRAKRKIREANIPYEVPERKELPQRLQSVLKVVYLIFNEGYSSSEGNTVVNISLAGEAIRLAKLLAELLPDGEVFGLLALLLLHDSRRHARQDANGELITLEDQNRTLWDQEQIRSGLAWLARALELTPAAPYTLQASIAAAHAKAATASDTDWARIARLYQALYQRQPSPVIALNHAVAVAMRDTPEEGLKLLDQLAGHKAIQSYYLYHAARADLFRRSGDLAGARTAYQRALTLTQQGPEQRYLSRRLTALDSA</sequence>
<accession>A0A1W6KCG1</accession>
<dbReference type="Gene3D" id="1.10.1740.10">
    <property type="match status" value="1"/>
</dbReference>
<dbReference type="EMBL" id="CP020931">
    <property type="protein sequence ID" value="ARM84992.1"/>
    <property type="molecule type" value="Genomic_DNA"/>
</dbReference>
<feature type="domain" description="RNA polymerase sigma-70 region 2" evidence="2">
    <location>
        <begin position="10"/>
        <end position="76"/>
    </location>
</feature>
<name>A0A1W6KCG1_9GAMM</name>
<feature type="region of interest" description="Disordered" evidence="1">
    <location>
        <begin position="77"/>
        <end position="97"/>
    </location>
</feature>
<dbReference type="RefSeq" id="WP_036204485.1">
    <property type="nucleotide sequence ID" value="NZ_CP020931.1"/>
</dbReference>
<evidence type="ECO:0000259" key="2">
    <source>
        <dbReference type="Pfam" id="PF04542"/>
    </source>
</evidence>
<proteinExistence type="predicted"/>
<protein>
    <submittedName>
        <fullName evidence="4">Putative ECF RNA polymerase sigma factor SigI</fullName>
    </submittedName>
</protein>
<reference evidence="4 5" key="1">
    <citation type="submission" date="2017-04" db="EMBL/GenBank/DDBJ databases">
        <title>Genome Sequence of Marinobacter salarius strain SMR5 Isolated from a culture of the Diatom Skeletonema marinoi.</title>
        <authorList>
            <person name="Topel M."/>
            <person name="Pinder M.I.M."/>
            <person name="Johansson O.N."/>
            <person name="Kourtchenko O."/>
            <person name="Godhe A."/>
            <person name="Clarke A.K."/>
        </authorList>
    </citation>
    <scope>NUCLEOTIDE SEQUENCE [LARGE SCALE GENOMIC DNA]</scope>
    <source>
        <strain evidence="4 5">SMR5</strain>
    </source>
</reference>
<dbReference type="STRING" id="1420917.AU15_20060"/>
<dbReference type="GO" id="GO:0006352">
    <property type="term" value="P:DNA-templated transcription initiation"/>
    <property type="evidence" value="ECO:0007669"/>
    <property type="project" value="InterPro"/>
</dbReference>
<dbReference type="Pfam" id="PF04542">
    <property type="entry name" value="Sigma70_r2"/>
    <property type="match status" value="1"/>
</dbReference>
<dbReference type="PANTHER" id="PTHR47756:SF2">
    <property type="entry name" value="BLL6612 PROTEIN"/>
    <property type="match status" value="1"/>
</dbReference>
<evidence type="ECO:0000313" key="4">
    <source>
        <dbReference type="EMBL" id="ARM84992.1"/>
    </source>
</evidence>
<dbReference type="InterPro" id="IPR013325">
    <property type="entry name" value="RNA_pol_sigma_r2"/>
</dbReference>
<dbReference type="Pfam" id="PF20239">
    <property type="entry name" value="DUF6596"/>
    <property type="match status" value="1"/>
</dbReference>
<evidence type="ECO:0000259" key="3">
    <source>
        <dbReference type="Pfam" id="PF20239"/>
    </source>
</evidence>
<dbReference type="AlphaFoldDB" id="A0A1W6KCG1"/>
<dbReference type="GO" id="GO:0003700">
    <property type="term" value="F:DNA-binding transcription factor activity"/>
    <property type="evidence" value="ECO:0007669"/>
    <property type="project" value="InterPro"/>
</dbReference>
<dbReference type="GeneID" id="77256874"/>